<dbReference type="Pfam" id="PF01370">
    <property type="entry name" value="Epimerase"/>
    <property type="match status" value="1"/>
</dbReference>
<evidence type="ECO:0000313" key="4">
    <source>
        <dbReference type="EMBL" id="GHI86920.1"/>
    </source>
</evidence>
<dbReference type="InterPro" id="IPR001509">
    <property type="entry name" value="Epimerase_deHydtase"/>
</dbReference>
<proteinExistence type="predicted"/>
<feature type="domain" description="Gfo/Idh/MocA-like oxidoreductase N-terminal" evidence="2">
    <location>
        <begin position="11"/>
        <end position="129"/>
    </location>
</feature>
<dbReference type="GO" id="GO:0000166">
    <property type="term" value="F:nucleotide binding"/>
    <property type="evidence" value="ECO:0007669"/>
    <property type="project" value="InterPro"/>
</dbReference>
<evidence type="ECO:0000259" key="1">
    <source>
        <dbReference type="Pfam" id="PF01370"/>
    </source>
</evidence>
<gene>
    <name evidence="4" type="ORF">Sxan_42840</name>
</gene>
<dbReference type="PANTHER" id="PTHR43377:SF1">
    <property type="entry name" value="BILIVERDIN REDUCTASE A"/>
    <property type="match status" value="1"/>
</dbReference>
<dbReference type="Proteomes" id="UP000600026">
    <property type="component" value="Unassembled WGS sequence"/>
</dbReference>
<protein>
    <recommendedName>
        <fullName evidence="6">NAD-dependent epimerase/dehydratase family protein</fullName>
    </recommendedName>
</protein>
<dbReference type="EMBL" id="BNEE01000006">
    <property type="protein sequence ID" value="GHI86920.1"/>
    <property type="molecule type" value="Genomic_DNA"/>
</dbReference>
<evidence type="ECO:0000259" key="3">
    <source>
        <dbReference type="Pfam" id="PF22725"/>
    </source>
</evidence>
<sequence length="683" mass="72291">MTSVTPAAPVRLAIVGCGAAARGCHIPALPPLKGDVRLTVLVDRDPKQAEAALALYRELGGADADQVVLATDADQVADLFDAAVVVVPHTKHAETVEPLLAAGKHVLLEKPMTTSVADARRLAEAADAAARASGTVLAMAHPRRLFPAYAWVHRLIRDGGLGEVRSVEWNEGHPYAWEPVSWSMFDRRLAGGGVLTDTASHVFDTLLWWLGPDVEVVSYEDNSLGGVETDASAHLRFAGVDVVTEFSRLRDLGISCKVVGTEATVTIGTDFPAGECTLITADGKELHRGDVEAVAPAQDEWELLFTEQLGNFAAACRGTAAAHSGPADGVRVVELIQECYAEAVRRPMSQPWTSRTAQALPELDGRTVAVTGASGFIGGRLVERLALGTQAQIRPVVRGFGRAARLSVLPQDRIEFRRGDLMSVESLREAFTGCDTVVHCAFGSDGDESARWAATVEGTANVLAAARQAGVRRVVHLSTIDVYDATGAGELTEESPARPADPADREYEQQKLAAEQAVLAADGGGLETVVLQPGVVYGPWAGQWTSAQLLREPGDFDALPTGDAGACNAVYVDDVVEAALRAVTAQGVAGRRFLVGHGEPVSWGAFFDAVRTMRQLGDPLPDAGADPGTVPDWELELYRSEARARFGAAREGLGFEASVGFAEGIALTARWAGWAGLLPEAGR</sequence>
<name>A0A919GYF8_9ACTN</name>
<evidence type="ECO:0008006" key="6">
    <source>
        <dbReference type="Google" id="ProtNLM"/>
    </source>
</evidence>
<dbReference type="Pfam" id="PF01408">
    <property type="entry name" value="GFO_IDH_MocA"/>
    <property type="match status" value="1"/>
</dbReference>
<dbReference type="InterPro" id="IPR055170">
    <property type="entry name" value="GFO_IDH_MocA-like_dom"/>
</dbReference>
<keyword evidence="5" id="KW-1185">Reference proteome</keyword>
<feature type="domain" description="GFO/IDH/MocA-like oxidoreductase" evidence="3">
    <location>
        <begin position="150"/>
        <end position="265"/>
    </location>
</feature>
<organism evidence="4 5">
    <name type="scientific">Streptomyces xanthophaeus</name>
    <dbReference type="NCBI Taxonomy" id="67385"/>
    <lineage>
        <taxon>Bacteria</taxon>
        <taxon>Bacillati</taxon>
        <taxon>Actinomycetota</taxon>
        <taxon>Actinomycetes</taxon>
        <taxon>Kitasatosporales</taxon>
        <taxon>Streptomycetaceae</taxon>
        <taxon>Streptomyces</taxon>
    </lineage>
</organism>
<dbReference type="SUPFAM" id="SSF51735">
    <property type="entry name" value="NAD(P)-binding Rossmann-fold domains"/>
    <property type="match status" value="2"/>
</dbReference>
<dbReference type="RefSeq" id="WP_031142441.1">
    <property type="nucleotide sequence ID" value="NZ_BNEE01000006.1"/>
</dbReference>
<evidence type="ECO:0000259" key="2">
    <source>
        <dbReference type="Pfam" id="PF01408"/>
    </source>
</evidence>
<dbReference type="SUPFAM" id="SSF55347">
    <property type="entry name" value="Glyceraldehyde-3-phosphate dehydrogenase-like, C-terminal domain"/>
    <property type="match status" value="1"/>
</dbReference>
<dbReference type="Pfam" id="PF22725">
    <property type="entry name" value="GFO_IDH_MocA_C3"/>
    <property type="match status" value="1"/>
</dbReference>
<dbReference type="Gene3D" id="3.40.50.720">
    <property type="entry name" value="NAD(P)-binding Rossmann-like Domain"/>
    <property type="match status" value="2"/>
</dbReference>
<dbReference type="InterPro" id="IPR000683">
    <property type="entry name" value="Gfo/Idh/MocA-like_OxRdtase_N"/>
</dbReference>
<feature type="domain" description="NAD-dependent epimerase/dehydratase" evidence="1">
    <location>
        <begin position="368"/>
        <end position="596"/>
    </location>
</feature>
<dbReference type="Gene3D" id="3.30.360.10">
    <property type="entry name" value="Dihydrodipicolinate Reductase, domain 2"/>
    <property type="match status" value="1"/>
</dbReference>
<accession>A0A919GYF8</accession>
<reference evidence="4" key="1">
    <citation type="submission" date="2020-09" db="EMBL/GenBank/DDBJ databases">
        <title>Whole genome shotgun sequence of Streptomyces xanthophaeus NBRC 12829.</title>
        <authorList>
            <person name="Komaki H."/>
            <person name="Tamura T."/>
        </authorList>
    </citation>
    <scope>NUCLEOTIDE SEQUENCE</scope>
    <source>
        <strain evidence="4">NBRC 12829</strain>
    </source>
</reference>
<dbReference type="OrthoDB" id="9792085at2"/>
<dbReference type="AlphaFoldDB" id="A0A919GYF8"/>
<comment type="caution">
    <text evidence="4">The sequence shown here is derived from an EMBL/GenBank/DDBJ whole genome shotgun (WGS) entry which is preliminary data.</text>
</comment>
<dbReference type="InterPro" id="IPR051450">
    <property type="entry name" value="Gfo/Idh/MocA_Oxidoreductases"/>
</dbReference>
<dbReference type="PANTHER" id="PTHR43377">
    <property type="entry name" value="BILIVERDIN REDUCTASE A"/>
    <property type="match status" value="1"/>
</dbReference>
<evidence type="ECO:0000313" key="5">
    <source>
        <dbReference type="Proteomes" id="UP000600026"/>
    </source>
</evidence>
<dbReference type="InterPro" id="IPR036291">
    <property type="entry name" value="NAD(P)-bd_dom_sf"/>
</dbReference>